<dbReference type="AlphaFoldDB" id="A0A8J8P4E2"/>
<feature type="region of interest" description="Disordered" evidence="1">
    <location>
        <begin position="185"/>
        <end position="205"/>
    </location>
</feature>
<organism evidence="2 3">
    <name type="scientific">Halteria grandinella</name>
    <dbReference type="NCBI Taxonomy" id="5974"/>
    <lineage>
        <taxon>Eukaryota</taxon>
        <taxon>Sar</taxon>
        <taxon>Alveolata</taxon>
        <taxon>Ciliophora</taxon>
        <taxon>Intramacronucleata</taxon>
        <taxon>Spirotrichea</taxon>
        <taxon>Stichotrichia</taxon>
        <taxon>Sporadotrichida</taxon>
        <taxon>Halteriidae</taxon>
        <taxon>Halteria</taxon>
    </lineage>
</organism>
<protein>
    <submittedName>
        <fullName evidence="2">Uncharacterized protein</fullName>
    </submittedName>
</protein>
<reference evidence="2" key="1">
    <citation type="submission" date="2019-06" db="EMBL/GenBank/DDBJ databases">
        <authorList>
            <person name="Zheng W."/>
        </authorList>
    </citation>
    <scope>NUCLEOTIDE SEQUENCE</scope>
    <source>
        <strain evidence="2">QDHG01</strain>
    </source>
</reference>
<dbReference type="EMBL" id="RRYP01000856">
    <property type="protein sequence ID" value="TNV86743.1"/>
    <property type="molecule type" value="Genomic_DNA"/>
</dbReference>
<evidence type="ECO:0000313" key="3">
    <source>
        <dbReference type="Proteomes" id="UP000785679"/>
    </source>
</evidence>
<feature type="region of interest" description="Disordered" evidence="1">
    <location>
        <begin position="239"/>
        <end position="291"/>
    </location>
</feature>
<feature type="compositionally biased region" description="Basic residues" evidence="1">
    <location>
        <begin position="39"/>
        <end position="48"/>
    </location>
</feature>
<accession>A0A8J8P4E2</accession>
<evidence type="ECO:0000256" key="1">
    <source>
        <dbReference type="SAM" id="MobiDB-lite"/>
    </source>
</evidence>
<keyword evidence="3" id="KW-1185">Reference proteome</keyword>
<feature type="compositionally biased region" description="Gly residues" evidence="1">
    <location>
        <begin position="130"/>
        <end position="150"/>
    </location>
</feature>
<name>A0A8J8P4E2_HALGN</name>
<sequence>MYDFRVEHLHSPNERGQVNASSSVVYENQFHANQPYRSPHVHHHHQKHMQGMMAGPPGPSNQTTSAQHHQNFLMSPQPHLQQHLFKRNSIQHQTNTTQSTHSSLQPVIGEPRGKRYSFQYPQIFVGSGVGGGPGGQSTGELGGSSQGAGGIVASDSANNNNNGINQASKIASYFDSSIFNPPYNAGTKGGLDERTGFASNSPNMENYRTSGVGNVAHALQSENKRRGLQVFENVRNPIAAGPFGGLSDQSEDSDEDQHSEGSSPILDLPKSTNKPQKKREPPRSQPFQQEIFDDNTPIGEFLASIKLKFLQQTLEGSTQFCEGRGVRTLGELENLTHEELTTIIPDPKVVEKLEKHLESEAQTRKRNEALVQNLLVDSNL</sequence>
<gene>
    <name evidence="2" type="ORF">FGO68_gene11323</name>
</gene>
<feature type="region of interest" description="Disordered" evidence="1">
    <location>
        <begin position="35"/>
        <end position="68"/>
    </location>
</feature>
<feature type="region of interest" description="Disordered" evidence="1">
    <location>
        <begin position="130"/>
        <end position="154"/>
    </location>
</feature>
<proteinExistence type="predicted"/>
<dbReference type="Proteomes" id="UP000785679">
    <property type="component" value="Unassembled WGS sequence"/>
</dbReference>
<evidence type="ECO:0000313" key="2">
    <source>
        <dbReference type="EMBL" id="TNV86743.1"/>
    </source>
</evidence>
<comment type="caution">
    <text evidence="2">The sequence shown here is derived from an EMBL/GenBank/DDBJ whole genome shotgun (WGS) entry which is preliminary data.</text>
</comment>